<dbReference type="GO" id="GO:0006869">
    <property type="term" value="P:lipid transport"/>
    <property type="evidence" value="ECO:0007669"/>
    <property type="project" value="InterPro"/>
</dbReference>
<dbReference type="GO" id="GO:0016020">
    <property type="term" value="C:membrane"/>
    <property type="evidence" value="ECO:0007669"/>
    <property type="project" value="TreeGrafter"/>
</dbReference>
<name>A0A2Y9QTT5_TRIMA</name>
<accession>A0A2Y9QTT5</accession>
<dbReference type="Pfam" id="PF05461">
    <property type="entry name" value="ApoL"/>
    <property type="match status" value="1"/>
</dbReference>
<dbReference type="OrthoDB" id="6363454at2759"/>
<dbReference type="GO" id="GO:0005576">
    <property type="term" value="C:extracellular region"/>
    <property type="evidence" value="ECO:0007669"/>
    <property type="project" value="InterPro"/>
</dbReference>
<dbReference type="InterPro" id="IPR008405">
    <property type="entry name" value="ApoL"/>
</dbReference>
<sequence>MNPEPHGFSSESQDITEGIIEYLKNNLTEEELQNLLAEDQNLESIKAEVDLSRDEEDALYEALNQLRKEIATEDKDSLQKEQQHRHQFLQEFPRVKMKLEEHIRELHALADKVGKIHRDCTISHIVANSTSTVSGILTILGLALAPVTAGVSLPLCATGVGLGVAAAITSVSTSIVDHSARSSAKAKASKLMSTGDCEHAVNAVRPSLVSTTESCNQASSNIRKNDRAKELAKLLVTNHRCLMTSGTISIQIGNPVQKTIASTALKMAKGARVMGMATVGVFLLIDVVSLVQESKHLHEGAKTESAEELREQARELERKLEELTEIYKNLLGTDSMTP</sequence>
<evidence type="ECO:0000313" key="5">
    <source>
        <dbReference type="RefSeq" id="XP_023584801.1"/>
    </source>
</evidence>
<evidence type="ECO:0000313" key="6">
    <source>
        <dbReference type="RefSeq" id="XP_023584802.1"/>
    </source>
</evidence>
<evidence type="ECO:0000313" key="3">
    <source>
        <dbReference type="Proteomes" id="UP000248480"/>
    </source>
</evidence>
<comment type="similarity">
    <text evidence="1">Belongs to the apolipoprotein L family.</text>
</comment>
<dbReference type="GO" id="GO:0008289">
    <property type="term" value="F:lipid binding"/>
    <property type="evidence" value="ECO:0007669"/>
    <property type="project" value="InterPro"/>
</dbReference>
<dbReference type="RefSeq" id="XP_023584801.1">
    <property type="nucleotide sequence ID" value="XM_023729033.1"/>
</dbReference>
<protein>
    <submittedName>
        <fullName evidence="4 5">Apolipoprotein L3-like isoform X2</fullName>
    </submittedName>
</protein>
<dbReference type="PANTHER" id="PTHR14096">
    <property type="entry name" value="APOLIPOPROTEIN L"/>
    <property type="match status" value="1"/>
</dbReference>
<organism evidence="3 5">
    <name type="scientific">Trichechus manatus latirostris</name>
    <name type="common">Florida manatee</name>
    <dbReference type="NCBI Taxonomy" id="127582"/>
    <lineage>
        <taxon>Eukaryota</taxon>
        <taxon>Metazoa</taxon>
        <taxon>Chordata</taxon>
        <taxon>Craniata</taxon>
        <taxon>Vertebrata</taxon>
        <taxon>Euteleostomi</taxon>
        <taxon>Mammalia</taxon>
        <taxon>Eutheria</taxon>
        <taxon>Afrotheria</taxon>
        <taxon>Sirenia</taxon>
        <taxon>Trichechidae</taxon>
        <taxon>Trichechus</taxon>
    </lineage>
</organism>
<keyword evidence="3" id="KW-1185">Reference proteome</keyword>
<proteinExistence type="inferred from homology"/>
<dbReference type="RefSeq" id="XP_023584800.1">
    <property type="nucleotide sequence ID" value="XM_023729032.1"/>
</dbReference>
<evidence type="ECO:0000256" key="2">
    <source>
        <dbReference type="SAM" id="Coils"/>
    </source>
</evidence>
<reference evidence="4 5" key="1">
    <citation type="submission" date="2025-04" db="UniProtKB">
        <authorList>
            <consortium name="RefSeq"/>
        </authorList>
    </citation>
    <scope>IDENTIFICATION</scope>
</reference>
<feature type="coiled-coil region" evidence="2">
    <location>
        <begin position="299"/>
        <end position="333"/>
    </location>
</feature>
<evidence type="ECO:0000256" key="1">
    <source>
        <dbReference type="ARBA" id="ARBA00010090"/>
    </source>
</evidence>
<feature type="coiled-coil region" evidence="2">
    <location>
        <begin position="20"/>
        <end position="83"/>
    </location>
</feature>
<dbReference type="GeneID" id="101341820"/>
<gene>
    <name evidence="4 5 6" type="primary">LOC101341820</name>
</gene>
<dbReference type="PANTHER" id="PTHR14096:SF27">
    <property type="entry name" value="APOLIPOPROTEIN L2"/>
    <property type="match status" value="1"/>
</dbReference>
<dbReference type="GO" id="GO:0042157">
    <property type="term" value="P:lipoprotein metabolic process"/>
    <property type="evidence" value="ECO:0007669"/>
    <property type="project" value="InterPro"/>
</dbReference>
<keyword evidence="2" id="KW-0175">Coiled coil</keyword>
<dbReference type="RefSeq" id="XP_023584802.1">
    <property type="nucleotide sequence ID" value="XM_023729034.1"/>
</dbReference>
<evidence type="ECO:0000313" key="4">
    <source>
        <dbReference type="RefSeq" id="XP_023584800.1"/>
    </source>
</evidence>
<dbReference type="AlphaFoldDB" id="A0A2Y9QTT5"/>
<dbReference type="Proteomes" id="UP000248480">
    <property type="component" value="Unplaced"/>
</dbReference>